<evidence type="ECO:0000313" key="1">
    <source>
        <dbReference type="EMBL" id="MSS63156.1"/>
    </source>
</evidence>
<dbReference type="RefSeq" id="WP_154517936.1">
    <property type="nucleotide sequence ID" value="NZ_VUMT01000005.1"/>
</dbReference>
<evidence type="ECO:0000313" key="2">
    <source>
        <dbReference type="Proteomes" id="UP000482209"/>
    </source>
</evidence>
<protein>
    <submittedName>
        <fullName evidence="1">Uncharacterized protein</fullName>
    </submittedName>
</protein>
<gene>
    <name evidence="1" type="ORF">FYJ58_04590</name>
</gene>
<name>A0A6L5XWE5_9FIRM</name>
<organism evidence="1 2">
    <name type="scientific">Velocimicrobium porci</name>
    <dbReference type="NCBI Taxonomy" id="2606634"/>
    <lineage>
        <taxon>Bacteria</taxon>
        <taxon>Bacillati</taxon>
        <taxon>Bacillota</taxon>
        <taxon>Clostridia</taxon>
        <taxon>Lachnospirales</taxon>
        <taxon>Lachnospiraceae</taxon>
        <taxon>Velocimicrobium</taxon>
    </lineage>
</organism>
<reference evidence="1 2" key="1">
    <citation type="submission" date="2019-08" db="EMBL/GenBank/DDBJ databases">
        <title>In-depth cultivation of the pig gut microbiome towards novel bacterial diversity and tailored functional studies.</title>
        <authorList>
            <person name="Wylensek D."/>
            <person name="Hitch T.C.A."/>
            <person name="Clavel T."/>
        </authorList>
    </citation>
    <scope>NUCLEOTIDE SEQUENCE [LARGE SCALE GENOMIC DNA]</scope>
    <source>
        <strain evidence="1 2">WCA-693-APC-MOT-I</strain>
    </source>
</reference>
<accession>A0A6L5XWE5</accession>
<sequence length="67" mass="7687">MDIVKIIADGREKNKNDKEIIQKINKELLERLKNMDLKDFSGTVKEISINPTTANYQILLEVSPSEI</sequence>
<proteinExistence type="predicted"/>
<keyword evidence="2" id="KW-1185">Reference proteome</keyword>
<dbReference type="Proteomes" id="UP000482209">
    <property type="component" value="Unassembled WGS sequence"/>
</dbReference>
<dbReference type="EMBL" id="VUMT01000005">
    <property type="protein sequence ID" value="MSS63156.1"/>
    <property type="molecule type" value="Genomic_DNA"/>
</dbReference>
<comment type="caution">
    <text evidence="1">The sequence shown here is derived from an EMBL/GenBank/DDBJ whole genome shotgun (WGS) entry which is preliminary data.</text>
</comment>
<dbReference type="AlphaFoldDB" id="A0A6L5XWE5"/>